<name>C5P6C6_COCP7</name>
<dbReference type="AlphaFoldDB" id="C5P6C6"/>
<sequence>MRKSHVGSPSLYEDGDQRNSPQSELRAAQRNRDHPPASSGRGSAHSKEQQARKGNKSPTDEDLAKKDPLAPSRIGMEDRMNIDRVKATFHGNKPSRGAQIDAELRREDEERLRQKEGK</sequence>
<reference evidence="2 3" key="1">
    <citation type="journal article" date="2009" name="Genome Res.">
        <title>Comparative genomic analyses of the human fungal pathogens Coccidioides and their relatives.</title>
        <authorList>
            <person name="Sharpton T.J."/>
            <person name="Stajich J.E."/>
            <person name="Rounsley S.D."/>
            <person name="Gardner M.J."/>
            <person name="Wortman J.R."/>
            <person name="Jordar V.S."/>
            <person name="Maiti R."/>
            <person name="Kodira C.D."/>
            <person name="Neafsey D.E."/>
            <person name="Zeng Q."/>
            <person name="Hung C.-Y."/>
            <person name="McMahan C."/>
            <person name="Muszewska A."/>
            <person name="Grynberg M."/>
            <person name="Mandel M.A."/>
            <person name="Kellner E.M."/>
            <person name="Barker B.M."/>
            <person name="Galgiani J.N."/>
            <person name="Orbach M.J."/>
            <person name="Kirkland T.N."/>
            <person name="Cole G.T."/>
            <person name="Henn M.R."/>
            <person name="Birren B.W."/>
            <person name="Taylor J.W."/>
        </authorList>
    </citation>
    <scope>NUCLEOTIDE SEQUENCE [LARGE SCALE GENOMIC DNA]</scope>
    <source>
        <strain evidence="3">C735</strain>
    </source>
</reference>
<dbReference type="EMBL" id="ACFW01000025">
    <property type="protein sequence ID" value="EER26976.1"/>
    <property type="molecule type" value="Genomic_DNA"/>
</dbReference>
<comment type="caution">
    <text evidence="2">The sequence shown here is derived from an EMBL/GenBank/DDBJ whole genome shotgun (WGS) entry which is preliminary data.</text>
</comment>
<dbReference type="HOGENOM" id="CLU_135765_1_0_1"/>
<gene>
    <name evidence="2" type="ORF">CPC735_023120</name>
</gene>
<feature type="compositionally biased region" description="Basic and acidic residues" evidence="1">
    <location>
        <begin position="102"/>
        <end position="118"/>
    </location>
</feature>
<feature type="region of interest" description="Disordered" evidence="1">
    <location>
        <begin position="1"/>
        <end position="118"/>
    </location>
</feature>
<dbReference type="VEuPathDB" id="FungiDB:CPC735_023120"/>
<evidence type="ECO:0000256" key="1">
    <source>
        <dbReference type="SAM" id="MobiDB-lite"/>
    </source>
</evidence>
<organism evidence="2 3">
    <name type="scientific">Coccidioides posadasii (strain C735)</name>
    <name type="common">Valley fever fungus</name>
    <dbReference type="NCBI Taxonomy" id="222929"/>
    <lineage>
        <taxon>Eukaryota</taxon>
        <taxon>Fungi</taxon>
        <taxon>Dikarya</taxon>
        <taxon>Ascomycota</taxon>
        <taxon>Pezizomycotina</taxon>
        <taxon>Eurotiomycetes</taxon>
        <taxon>Eurotiomycetidae</taxon>
        <taxon>Onygenales</taxon>
        <taxon>Onygenaceae</taxon>
        <taxon>Coccidioides</taxon>
    </lineage>
</organism>
<evidence type="ECO:0000313" key="2">
    <source>
        <dbReference type="EMBL" id="EER26976.1"/>
    </source>
</evidence>
<dbReference type="PANTHER" id="PTHR39475:SF1">
    <property type="entry name" value="CONIDIATION-SPECIFIC PROTEIN 6"/>
    <property type="match status" value="1"/>
</dbReference>
<proteinExistence type="predicted"/>
<dbReference type="OrthoDB" id="3358750at2759"/>
<feature type="compositionally biased region" description="Basic and acidic residues" evidence="1">
    <location>
        <begin position="58"/>
        <end position="68"/>
    </location>
</feature>
<evidence type="ECO:0000313" key="3">
    <source>
        <dbReference type="Proteomes" id="UP000009084"/>
    </source>
</evidence>
<accession>C5P6C6</accession>
<dbReference type="PANTHER" id="PTHR39475">
    <property type="entry name" value="CONIDIATION-SPECIFIC PROTEIN 6"/>
    <property type="match status" value="1"/>
</dbReference>
<dbReference type="Proteomes" id="UP000009084">
    <property type="component" value="Unassembled WGS sequence"/>
</dbReference>
<feature type="compositionally biased region" description="Basic and acidic residues" evidence="1">
    <location>
        <begin position="75"/>
        <end position="86"/>
    </location>
</feature>
<protein>
    <submittedName>
        <fullName evidence="2">Uncharacterized protein</fullName>
    </submittedName>
</protein>